<feature type="transmembrane region" description="Helical" evidence="1">
    <location>
        <begin position="37"/>
        <end position="56"/>
    </location>
</feature>
<organism evidence="2 3">
    <name type="scientific">Muricoccus pecuniae</name>
    <dbReference type="NCBI Taxonomy" id="693023"/>
    <lineage>
        <taxon>Bacteria</taxon>
        <taxon>Pseudomonadati</taxon>
        <taxon>Pseudomonadota</taxon>
        <taxon>Alphaproteobacteria</taxon>
        <taxon>Acetobacterales</taxon>
        <taxon>Roseomonadaceae</taxon>
        <taxon>Muricoccus</taxon>
    </lineage>
</organism>
<dbReference type="GO" id="GO:0004713">
    <property type="term" value="F:protein tyrosine kinase activity"/>
    <property type="evidence" value="ECO:0007669"/>
    <property type="project" value="TreeGrafter"/>
</dbReference>
<evidence type="ECO:0000313" key="3">
    <source>
        <dbReference type="Proteomes" id="UP000580654"/>
    </source>
</evidence>
<evidence type="ECO:0000313" key="2">
    <source>
        <dbReference type="EMBL" id="MBB5692168.1"/>
    </source>
</evidence>
<feature type="transmembrane region" description="Helical" evidence="1">
    <location>
        <begin position="362"/>
        <end position="387"/>
    </location>
</feature>
<sequence>MKVLPSIKAFEAAPAGASIAAPRRPSRLARGLRKWRGFLLAVALPTALVATYYYGIAAGQYASEARFLVRGSSSASSSMSLLGSALGSAGFKPVQEEAMAVRDFLHSQDAVRELRQSVDLVSIWRRPEADLPAMLWMSEPTIEQLTRYYRRMVTAEYDSEASTVNLQVRSFRPEDSKALTEGLLRIAENLVNRLSERQRNDTLGVARHEVEIAERRVVASHEALKTFRQGEQAIDPSREIAANVGNVSTMEGALTQARAELREKSGYMRPDNPQIGVLRNRIAALEAGIANERQRLTGGNQAAPQQLAGYERLMLEREFADKQLASAVASLESARVDVARQQLYLARITQPQIAESAQYPKAAFAVGSVFAVLCVFYGIASLIFAGFREHAA</sequence>
<keyword evidence="1" id="KW-0472">Membrane</keyword>
<dbReference type="GO" id="GO:0005886">
    <property type="term" value="C:plasma membrane"/>
    <property type="evidence" value="ECO:0007669"/>
    <property type="project" value="TreeGrafter"/>
</dbReference>
<dbReference type="PANTHER" id="PTHR32309">
    <property type="entry name" value="TYROSINE-PROTEIN KINASE"/>
    <property type="match status" value="1"/>
</dbReference>
<reference evidence="2 3" key="1">
    <citation type="submission" date="2020-08" db="EMBL/GenBank/DDBJ databases">
        <title>Genomic Encyclopedia of Type Strains, Phase IV (KMG-IV): sequencing the most valuable type-strain genomes for metagenomic binning, comparative biology and taxonomic classification.</title>
        <authorList>
            <person name="Goeker M."/>
        </authorList>
    </citation>
    <scope>NUCLEOTIDE SEQUENCE [LARGE SCALE GENOMIC DNA]</scope>
    <source>
        <strain evidence="2 3">DSM 25622</strain>
    </source>
</reference>
<keyword evidence="1" id="KW-0812">Transmembrane</keyword>
<dbReference type="Proteomes" id="UP000580654">
    <property type="component" value="Unassembled WGS sequence"/>
</dbReference>
<comment type="caution">
    <text evidence="2">The sequence shown here is derived from an EMBL/GenBank/DDBJ whole genome shotgun (WGS) entry which is preliminary data.</text>
</comment>
<dbReference type="EMBL" id="JACIJD010000001">
    <property type="protein sequence ID" value="MBB5692168.1"/>
    <property type="molecule type" value="Genomic_DNA"/>
</dbReference>
<dbReference type="PANTHER" id="PTHR32309:SF13">
    <property type="entry name" value="FERRIC ENTEROBACTIN TRANSPORT PROTEIN FEPE"/>
    <property type="match status" value="1"/>
</dbReference>
<dbReference type="InterPro" id="IPR050445">
    <property type="entry name" value="Bact_polysacc_biosynth/exp"/>
</dbReference>
<accession>A0A840XTY8</accession>
<evidence type="ECO:0000256" key="1">
    <source>
        <dbReference type="SAM" id="Phobius"/>
    </source>
</evidence>
<proteinExistence type="predicted"/>
<gene>
    <name evidence="2" type="ORF">FHS87_000179</name>
</gene>
<keyword evidence="3" id="KW-1185">Reference proteome</keyword>
<protein>
    <submittedName>
        <fullName evidence="2">Capsular polysaccharide transport system permease protein</fullName>
    </submittedName>
</protein>
<dbReference type="AlphaFoldDB" id="A0A840XTY8"/>
<name>A0A840XTY8_9PROT</name>
<dbReference type="RefSeq" id="WP_184512858.1">
    <property type="nucleotide sequence ID" value="NZ_JACIJD010000001.1"/>
</dbReference>
<keyword evidence="1" id="KW-1133">Transmembrane helix</keyword>